<accession>A0A3P3U6P4</accession>
<protein>
    <recommendedName>
        <fullName evidence="9">Phosphopantetheine adenylyltransferase</fullName>
        <ecNumber evidence="9">2.7.7.3</ecNumber>
    </recommendedName>
    <alternativeName>
        <fullName evidence="9">Dephospho-CoA pyrophosphorylase</fullName>
    </alternativeName>
    <alternativeName>
        <fullName evidence="9">Pantetheine-phosphate adenylyltransferase</fullName>
        <shortName evidence="9">PPAT</shortName>
    </alternativeName>
</protein>
<feature type="binding site" evidence="9">
    <location>
        <position position="17"/>
    </location>
    <ligand>
        <name>substrate</name>
    </ligand>
</feature>
<dbReference type="EMBL" id="RRCN01000001">
    <property type="protein sequence ID" value="RRJ65298.1"/>
    <property type="molecule type" value="Genomic_DNA"/>
</dbReference>
<dbReference type="PANTHER" id="PTHR21342:SF1">
    <property type="entry name" value="PHOSPHOPANTETHEINE ADENYLYLTRANSFERASE"/>
    <property type="match status" value="1"/>
</dbReference>
<dbReference type="AlphaFoldDB" id="A0A3P3U6P4"/>
<evidence type="ECO:0000256" key="8">
    <source>
        <dbReference type="ARBA" id="ARBA00029346"/>
    </source>
</evidence>
<keyword evidence="7 9" id="KW-0173">Coenzyme A biosynthesis</keyword>
<evidence type="ECO:0000256" key="6">
    <source>
        <dbReference type="ARBA" id="ARBA00022842"/>
    </source>
</evidence>
<evidence type="ECO:0000313" key="11">
    <source>
        <dbReference type="EMBL" id="RRJ65298.1"/>
    </source>
</evidence>
<dbReference type="OrthoDB" id="9806661at2"/>
<evidence type="ECO:0000313" key="12">
    <source>
        <dbReference type="Proteomes" id="UP000267017"/>
    </source>
</evidence>
<dbReference type="Proteomes" id="UP000267017">
    <property type="component" value="Unassembled WGS sequence"/>
</dbReference>
<dbReference type="InterPro" id="IPR004821">
    <property type="entry name" value="Cyt_trans-like"/>
</dbReference>
<comment type="caution">
    <text evidence="11">The sequence shown here is derived from an EMBL/GenBank/DDBJ whole genome shotgun (WGS) entry which is preliminary data.</text>
</comment>
<feature type="domain" description="Cytidyltransferase-like" evidence="10">
    <location>
        <begin position="13"/>
        <end position="141"/>
    </location>
</feature>
<dbReference type="Pfam" id="PF01467">
    <property type="entry name" value="CTP_transf_like"/>
    <property type="match status" value="1"/>
</dbReference>
<dbReference type="NCBIfam" id="TIGR01510">
    <property type="entry name" value="coaD_prev_kdtB"/>
    <property type="match status" value="1"/>
</dbReference>
<feature type="binding site" evidence="9">
    <location>
        <position position="49"/>
    </location>
    <ligand>
        <name>substrate</name>
    </ligand>
</feature>
<dbReference type="PRINTS" id="PR01020">
    <property type="entry name" value="LPSBIOSNTHSS"/>
</dbReference>
<keyword evidence="12" id="KW-1185">Reference proteome</keyword>
<evidence type="ECO:0000256" key="4">
    <source>
        <dbReference type="ARBA" id="ARBA00022741"/>
    </source>
</evidence>
<reference evidence="11 12" key="1">
    <citation type="submission" date="2018-11" db="EMBL/GenBank/DDBJ databases">
        <title>Genome sequencing of Paenibacillus sp. KCOM 3021 (= ChDC PVNT-B20).</title>
        <authorList>
            <person name="Kook J.-K."/>
            <person name="Park S.-N."/>
            <person name="Lim Y.K."/>
        </authorList>
    </citation>
    <scope>NUCLEOTIDE SEQUENCE [LARGE SCALE GENOMIC DNA]</scope>
    <source>
        <strain evidence="11 12">KCOM 3021</strain>
    </source>
</reference>
<keyword evidence="4 9" id="KW-0547">Nucleotide-binding</keyword>
<evidence type="ECO:0000256" key="7">
    <source>
        <dbReference type="ARBA" id="ARBA00022993"/>
    </source>
</evidence>
<comment type="cofactor">
    <cofactor evidence="9">
        <name>Mg(2+)</name>
        <dbReference type="ChEBI" id="CHEBI:18420"/>
    </cofactor>
</comment>
<evidence type="ECO:0000256" key="2">
    <source>
        <dbReference type="ARBA" id="ARBA00022679"/>
    </source>
</evidence>
<dbReference type="Gene3D" id="3.40.50.620">
    <property type="entry name" value="HUPs"/>
    <property type="match status" value="1"/>
</dbReference>
<feature type="binding site" evidence="9">
    <location>
        <begin position="96"/>
        <end position="98"/>
    </location>
    <ligand>
        <name>ATP</name>
        <dbReference type="ChEBI" id="CHEBI:30616"/>
    </ligand>
</feature>
<evidence type="ECO:0000256" key="3">
    <source>
        <dbReference type="ARBA" id="ARBA00022695"/>
    </source>
</evidence>
<gene>
    <name evidence="9" type="primary">coaD</name>
    <name evidence="11" type="ORF">EHV15_22085</name>
</gene>
<feature type="binding site" evidence="9">
    <location>
        <position position="81"/>
    </location>
    <ligand>
        <name>substrate</name>
    </ligand>
</feature>
<comment type="subunit">
    <text evidence="9">Homohexamer.</text>
</comment>
<dbReference type="UniPathway" id="UPA00241">
    <property type="reaction ID" value="UER00355"/>
</dbReference>
<feature type="binding site" evidence="9">
    <location>
        <position position="95"/>
    </location>
    <ligand>
        <name>substrate</name>
    </ligand>
</feature>
<feature type="binding site" evidence="9">
    <location>
        <position position="106"/>
    </location>
    <ligand>
        <name>ATP</name>
        <dbReference type="ChEBI" id="CHEBI:30616"/>
    </ligand>
</feature>
<sequence length="172" mass="19589">MNEQRINHPRIAVYPGSFDPVTKGHMDIIQRASRQFDKLVVAVLNNLSKNPLFTVEERKQLLTEVTGHLPNVEVDSFRDLLVNYMSYKQAHVIVRGIRSVTDFEYELQLASTNHKLNSDVETIFMMTNPKYSYLSSSIVKEIASFHGDVSDLVPPEVELALQHKYAGRTGKN</sequence>
<comment type="similarity">
    <text evidence="9">Belongs to the bacterial CoaD family.</text>
</comment>
<keyword evidence="5 9" id="KW-0067">ATP-binding</keyword>
<keyword evidence="2 9" id="KW-0808">Transferase</keyword>
<dbReference type="GO" id="GO:0005524">
    <property type="term" value="F:ATP binding"/>
    <property type="evidence" value="ECO:0007669"/>
    <property type="project" value="UniProtKB-KW"/>
</dbReference>
<dbReference type="PANTHER" id="PTHR21342">
    <property type="entry name" value="PHOSPHOPANTETHEINE ADENYLYLTRANSFERASE"/>
    <property type="match status" value="1"/>
</dbReference>
<dbReference type="InterPro" id="IPR014729">
    <property type="entry name" value="Rossmann-like_a/b/a_fold"/>
</dbReference>
<comment type="pathway">
    <text evidence="9">Cofactor biosynthesis; coenzyme A biosynthesis; CoA from (R)-pantothenate: step 4/5.</text>
</comment>
<comment type="catalytic activity">
    <reaction evidence="8 9">
        <text>(R)-4'-phosphopantetheine + ATP + H(+) = 3'-dephospho-CoA + diphosphate</text>
        <dbReference type="Rhea" id="RHEA:19801"/>
        <dbReference type="ChEBI" id="CHEBI:15378"/>
        <dbReference type="ChEBI" id="CHEBI:30616"/>
        <dbReference type="ChEBI" id="CHEBI:33019"/>
        <dbReference type="ChEBI" id="CHEBI:57328"/>
        <dbReference type="ChEBI" id="CHEBI:61723"/>
        <dbReference type="EC" id="2.7.7.3"/>
    </reaction>
</comment>
<keyword evidence="3 9" id="KW-0548">Nucleotidyltransferase</keyword>
<keyword evidence="1 9" id="KW-0963">Cytoplasm</keyword>
<dbReference type="NCBIfam" id="TIGR00125">
    <property type="entry name" value="cyt_tran_rel"/>
    <property type="match status" value="1"/>
</dbReference>
<feature type="site" description="Transition state stabilizer" evidence="9">
    <location>
        <position position="25"/>
    </location>
</feature>
<comment type="subcellular location">
    <subcellularLocation>
        <location evidence="9">Cytoplasm</location>
    </subcellularLocation>
</comment>
<dbReference type="GO" id="GO:0004595">
    <property type="term" value="F:pantetheine-phosphate adenylyltransferase activity"/>
    <property type="evidence" value="ECO:0007669"/>
    <property type="project" value="UniProtKB-UniRule"/>
</dbReference>
<dbReference type="CDD" id="cd02163">
    <property type="entry name" value="PPAT"/>
    <property type="match status" value="1"/>
</dbReference>
<dbReference type="InterPro" id="IPR001980">
    <property type="entry name" value="PPAT"/>
</dbReference>
<dbReference type="GO" id="GO:0015937">
    <property type="term" value="P:coenzyme A biosynthetic process"/>
    <property type="evidence" value="ECO:0007669"/>
    <property type="project" value="UniProtKB-UniRule"/>
</dbReference>
<proteinExistence type="inferred from homology"/>
<dbReference type="SUPFAM" id="SSF52374">
    <property type="entry name" value="Nucleotidylyl transferase"/>
    <property type="match status" value="1"/>
</dbReference>
<comment type="function">
    <text evidence="9">Reversibly transfers an adenylyl group from ATP to 4'-phosphopantetheine, yielding dephospho-CoA (dPCoA) and pyrophosphate.</text>
</comment>
<keyword evidence="6 9" id="KW-0460">Magnesium</keyword>
<evidence type="ECO:0000256" key="9">
    <source>
        <dbReference type="HAMAP-Rule" id="MF_00151"/>
    </source>
</evidence>
<evidence type="ECO:0000256" key="1">
    <source>
        <dbReference type="ARBA" id="ARBA00022490"/>
    </source>
</evidence>
<dbReference type="HAMAP" id="MF_00151">
    <property type="entry name" value="PPAT_bact"/>
    <property type="match status" value="1"/>
</dbReference>
<evidence type="ECO:0000259" key="10">
    <source>
        <dbReference type="Pfam" id="PF01467"/>
    </source>
</evidence>
<name>A0A3P3U6P4_9BACL</name>
<evidence type="ECO:0000256" key="5">
    <source>
        <dbReference type="ARBA" id="ARBA00022840"/>
    </source>
</evidence>
<feature type="binding site" evidence="9">
    <location>
        <begin position="17"/>
        <end position="18"/>
    </location>
    <ligand>
        <name>ATP</name>
        <dbReference type="ChEBI" id="CHEBI:30616"/>
    </ligand>
</feature>
<feature type="binding site" evidence="9">
    <location>
        <position position="25"/>
    </location>
    <ligand>
        <name>ATP</name>
        <dbReference type="ChEBI" id="CHEBI:30616"/>
    </ligand>
</feature>
<dbReference type="EC" id="2.7.7.3" evidence="9"/>
<feature type="binding site" evidence="9">
    <location>
        <begin position="131"/>
        <end position="137"/>
    </location>
    <ligand>
        <name>ATP</name>
        <dbReference type="ChEBI" id="CHEBI:30616"/>
    </ligand>
</feature>
<organism evidence="11 12">
    <name type="scientific">Paenibacillus oralis</name>
    <dbReference type="NCBI Taxonomy" id="2490856"/>
    <lineage>
        <taxon>Bacteria</taxon>
        <taxon>Bacillati</taxon>
        <taxon>Bacillota</taxon>
        <taxon>Bacilli</taxon>
        <taxon>Bacillales</taxon>
        <taxon>Paenibacillaceae</taxon>
        <taxon>Paenibacillus</taxon>
    </lineage>
</organism>
<dbReference type="RefSeq" id="WP_128633109.1">
    <property type="nucleotide sequence ID" value="NZ_RRCN01000001.1"/>
</dbReference>
<dbReference type="GO" id="GO:0005737">
    <property type="term" value="C:cytoplasm"/>
    <property type="evidence" value="ECO:0007669"/>
    <property type="project" value="UniProtKB-SubCell"/>
</dbReference>